<evidence type="ECO:0000313" key="1">
    <source>
        <dbReference type="EMBL" id="MFD1737323.1"/>
    </source>
</evidence>
<dbReference type="Proteomes" id="UP001597214">
    <property type="component" value="Unassembled WGS sequence"/>
</dbReference>
<name>A0ABW4LT94_9BACI</name>
<accession>A0ABW4LT94</accession>
<gene>
    <name evidence="1" type="ORF">ACFSCX_12235</name>
</gene>
<comment type="caution">
    <text evidence="1">The sequence shown here is derived from an EMBL/GenBank/DDBJ whole genome shotgun (WGS) entry which is preliminary data.</text>
</comment>
<sequence length="47" mass="5131">MKKIKFALVIVCLITLGNITNLSYDEQGINQVESVDPIHPPVGSTSF</sequence>
<evidence type="ECO:0000313" key="2">
    <source>
        <dbReference type="Proteomes" id="UP001597214"/>
    </source>
</evidence>
<protein>
    <recommendedName>
        <fullName evidence="3">Phr family secreted Rap phosphatase inhibitor</fullName>
    </recommendedName>
</protein>
<organism evidence="1 2">
    <name type="scientific">Bacillus salitolerans</name>
    <dbReference type="NCBI Taxonomy" id="1437434"/>
    <lineage>
        <taxon>Bacteria</taxon>
        <taxon>Bacillati</taxon>
        <taxon>Bacillota</taxon>
        <taxon>Bacilli</taxon>
        <taxon>Bacillales</taxon>
        <taxon>Bacillaceae</taxon>
        <taxon>Bacillus</taxon>
    </lineage>
</organism>
<proteinExistence type="predicted"/>
<evidence type="ECO:0008006" key="3">
    <source>
        <dbReference type="Google" id="ProtNLM"/>
    </source>
</evidence>
<dbReference type="RefSeq" id="WP_377928528.1">
    <property type="nucleotide sequence ID" value="NZ_JBHUEM010000020.1"/>
</dbReference>
<dbReference type="EMBL" id="JBHUEM010000020">
    <property type="protein sequence ID" value="MFD1737323.1"/>
    <property type="molecule type" value="Genomic_DNA"/>
</dbReference>
<keyword evidence="2" id="KW-1185">Reference proteome</keyword>
<reference evidence="2" key="1">
    <citation type="journal article" date="2019" name="Int. J. Syst. Evol. Microbiol.">
        <title>The Global Catalogue of Microorganisms (GCM) 10K type strain sequencing project: providing services to taxonomists for standard genome sequencing and annotation.</title>
        <authorList>
            <consortium name="The Broad Institute Genomics Platform"/>
            <consortium name="The Broad Institute Genome Sequencing Center for Infectious Disease"/>
            <person name="Wu L."/>
            <person name="Ma J."/>
        </authorList>
    </citation>
    <scope>NUCLEOTIDE SEQUENCE [LARGE SCALE GENOMIC DNA]</scope>
    <source>
        <strain evidence="2">CCUG 49339</strain>
    </source>
</reference>